<dbReference type="InterPro" id="IPR029033">
    <property type="entry name" value="His_PPase_superfam"/>
</dbReference>
<gene>
    <name evidence="7" type="ORF">ECRASSUSDP1_LOCUS10249</name>
</gene>
<comment type="similarity">
    <text evidence="2">Belongs to the histidine acid phosphatase family.</text>
</comment>
<reference evidence="7" key="1">
    <citation type="submission" date="2023-07" db="EMBL/GenBank/DDBJ databases">
        <authorList>
            <consortium name="AG Swart"/>
            <person name="Singh M."/>
            <person name="Singh A."/>
            <person name="Seah K."/>
            <person name="Emmerich C."/>
        </authorList>
    </citation>
    <scope>NUCLEOTIDE SEQUENCE</scope>
    <source>
        <strain evidence="7">DP1</strain>
    </source>
</reference>
<dbReference type="CDD" id="cd07061">
    <property type="entry name" value="HP_HAP_like"/>
    <property type="match status" value="1"/>
</dbReference>
<comment type="catalytic activity">
    <reaction evidence="1">
        <text>a phosphate monoester + H2O = an alcohol + phosphate</text>
        <dbReference type="Rhea" id="RHEA:15017"/>
        <dbReference type="ChEBI" id="CHEBI:15377"/>
        <dbReference type="ChEBI" id="CHEBI:30879"/>
        <dbReference type="ChEBI" id="CHEBI:43474"/>
        <dbReference type="ChEBI" id="CHEBI:67140"/>
        <dbReference type="EC" id="3.1.3.2"/>
    </reaction>
</comment>
<protein>
    <recommendedName>
        <fullName evidence="9">Acid phosphatase</fullName>
    </recommendedName>
</protein>
<comment type="caution">
    <text evidence="7">The sequence shown here is derived from an EMBL/GenBank/DDBJ whole genome shotgun (WGS) entry which is preliminary data.</text>
</comment>
<dbReference type="AlphaFoldDB" id="A0AAD1XEG8"/>
<dbReference type="Gene3D" id="3.40.50.1240">
    <property type="entry name" value="Phosphoglycerate mutase-like"/>
    <property type="match status" value="1"/>
</dbReference>
<proteinExistence type="inferred from homology"/>
<evidence type="ECO:0000313" key="7">
    <source>
        <dbReference type="EMBL" id="CAI2368953.1"/>
    </source>
</evidence>
<evidence type="ECO:0008006" key="9">
    <source>
        <dbReference type="Google" id="ProtNLM"/>
    </source>
</evidence>
<dbReference type="GO" id="GO:0003993">
    <property type="term" value="F:acid phosphatase activity"/>
    <property type="evidence" value="ECO:0007669"/>
    <property type="project" value="UniProtKB-EC"/>
</dbReference>
<keyword evidence="6" id="KW-0325">Glycoprotein</keyword>
<dbReference type="Pfam" id="PF00328">
    <property type="entry name" value="His_Phos_2"/>
    <property type="match status" value="1"/>
</dbReference>
<keyword evidence="3" id="KW-0732">Signal</keyword>
<name>A0AAD1XEG8_EUPCR</name>
<evidence type="ECO:0000256" key="2">
    <source>
        <dbReference type="ARBA" id="ARBA00005375"/>
    </source>
</evidence>
<evidence type="ECO:0000256" key="6">
    <source>
        <dbReference type="ARBA" id="ARBA00023180"/>
    </source>
</evidence>
<dbReference type="PANTHER" id="PTHR11567:SF211">
    <property type="entry name" value="PROSTATIC ACID PHOSPHATASE"/>
    <property type="match status" value="1"/>
</dbReference>
<evidence type="ECO:0000256" key="3">
    <source>
        <dbReference type="ARBA" id="ARBA00022729"/>
    </source>
</evidence>
<evidence type="ECO:0000313" key="8">
    <source>
        <dbReference type="Proteomes" id="UP001295684"/>
    </source>
</evidence>
<evidence type="ECO:0000256" key="4">
    <source>
        <dbReference type="ARBA" id="ARBA00022801"/>
    </source>
</evidence>
<organism evidence="7 8">
    <name type="scientific">Euplotes crassus</name>
    <dbReference type="NCBI Taxonomy" id="5936"/>
    <lineage>
        <taxon>Eukaryota</taxon>
        <taxon>Sar</taxon>
        <taxon>Alveolata</taxon>
        <taxon>Ciliophora</taxon>
        <taxon>Intramacronucleata</taxon>
        <taxon>Spirotrichea</taxon>
        <taxon>Hypotrichia</taxon>
        <taxon>Euplotida</taxon>
        <taxon>Euplotidae</taxon>
        <taxon>Moneuplotes</taxon>
    </lineage>
</organism>
<sequence>MPGYRNNIKMVLWLGRFLILYLAVVQSKIIFVNEVSRHGSRAPFGDYPEGVFPNGKQMLTASGMRQHYLLGQQLRAMYVSERDGDEKLLSKEYNPEEIYVKSTQMPRTIQSAYSQLLGLYPRKTYLNQCDIQIEEKCPSLRSQSPFDEDIIYSDLAQMDYHPIPVHNEDGYLEEIVHIKSCNYIINSYMNRTLDFSYWKEEDDKYRKTGIYDKIAQAFNKSSKDIDIQTVFHLIDAILIENFEGIPPRANFTTEEINLLKGTQRPNYVLKLDYKGKALVASRFLNPVLEAMKARIGLPYNKISIKNFEKAKFVYFSSHDLHMTMIISFLNVTNIEIDYISFASVIIIELHQHEKESCYGLVDKTCFYVRIFFDNDQLKLNDCKSIDCTFKEFETFLKDKGYPPDMIDKECTSEPVMYTREEFDNGLSGYITARKTNNS</sequence>
<keyword evidence="5" id="KW-1015">Disulfide bond</keyword>
<dbReference type="PANTHER" id="PTHR11567">
    <property type="entry name" value="ACID PHOSPHATASE-RELATED"/>
    <property type="match status" value="1"/>
</dbReference>
<dbReference type="EMBL" id="CAMPGE010010096">
    <property type="protein sequence ID" value="CAI2368953.1"/>
    <property type="molecule type" value="Genomic_DNA"/>
</dbReference>
<dbReference type="InterPro" id="IPR000560">
    <property type="entry name" value="His_Pase_clade-2"/>
</dbReference>
<keyword evidence="8" id="KW-1185">Reference proteome</keyword>
<dbReference type="Proteomes" id="UP001295684">
    <property type="component" value="Unassembled WGS sequence"/>
</dbReference>
<evidence type="ECO:0000256" key="5">
    <source>
        <dbReference type="ARBA" id="ARBA00023157"/>
    </source>
</evidence>
<dbReference type="InterPro" id="IPR050645">
    <property type="entry name" value="Histidine_acid_phosphatase"/>
</dbReference>
<keyword evidence="4" id="KW-0378">Hydrolase</keyword>
<dbReference type="SUPFAM" id="SSF53254">
    <property type="entry name" value="Phosphoglycerate mutase-like"/>
    <property type="match status" value="1"/>
</dbReference>
<dbReference type="InterPro" id="IPR033379">
    <property type="entry name" value="Acid_Pase_AS"/>
</dbReference>
<evidence type="ECO:0000256" key="1">
    <source>
        <dbReference type="ARBA" id="ARBA00000032"/>
    </source>
</evidence>
<dbReference type="PROSITE" id="PS00616">
    <property type="entry name" value="HIS_ACID_PHOSPHAT_1"/>
    <property type="match status" value="1"/>
</dbReference>
<accession>A0AAD1XEG8</accession>